<reference evidence="3 4" key="1">
    <citation type="submission" date="2021-04" db="EMBL/GenBank/DDBJ databases">
        <authorList>
            <person name="Pira H."/>
            <person name="Risdian C."/>
            <person name="Wink J."/>
        </authorList>
    </citation>
    <scope>NUCLEOTIDE SEQUENCE [LARGE SCALE GENOMIC DNA]</scope>
    <source>
        <strain evidence="3 4">WHA3</strain>
    </source>
</reference>
<gene>
    <name evidence="3" type="ORF">KCG44_11250</name>
</gene>
<sequence>MPRSDSNAADANSLARKNAAQQYGQAERGRGPHPLPLFWQLVHAEVKDDAARRARVMAAVRRYQDAPRAAPMPPPDVVAEDGGTRLLSYGGGEGRAVVFIPSLVNPPDILDLDEERSMMRWFAARGRRVYLIDWGTPAAAERAYDLADYVLRIERLLAGLGRPVVAGYCLGGTLAMAVAARGGAAALATIAAPWDFSGYTDERRDGLAAFWQRTKPIAVPLGSVPMNMLQPAFWSLDPGAPVRKFEHYAAMAADDAEARRFEAMEDWANGGAPLTLPALADTFEGLFGGNKTGHGEWRICDVPVTQDAIKVPWVNFISSTDRIVPAAAAPRSPDDRHVACGHVGMVAGSRARPLLWEPLDQWIRSL</sequence>
<evidence type="ECO:0000256" key="1">
    <source>
        <dbReference type="SAM" id="MobiDB-lite"/>
    </source>
</evidence>
<feature type="region of interest" description="Disordered" evidence="1">
    <location>
        <begin position="1"/>
        <end position="31"/>
    </location>
</feature>
<evidence type="ECO:0000259" key="2">
    <source>
        <dbReference type="Pfam" id="PF12697"/>
    </source>
</evidence>
<protein>
    <submittedName>
        <fullName evidence="3">Alpha/beta fold hydrolase</fullName>
    </submittedName>
</protein>
<dbReference type="Pfam" id="PF12697">
    <property type="entry name" value="Abhydrolase_6"/>
    <property type="match status" value="1"/>
</dbReference>
<keyword evidence="4" id="KW-1185">Reference proteome</keyword>
<accession>A0ABS6SG90</accession>
<keyword evidence="3" id="KW-0378">Hydrolase</keyword>
<dbReference type="PANTHER" id="PTHR36837">
    <property type="entry name" value="POLY(3-HYDROXYALKANOATE) POLYMERASE SUBUNIT PHAC"/>
    <property type="match status" value="1"/>
</dbReference>
<dbReference type="GO" id="GO:0016787">
    <property type="term" value="F:hydrolase activity"/>
    <property type="evidence" value="ECO:0007669"/>
    <property type="project" value="UniProtKB-KW"/>
</dbReference>
<evidence type="ECO:0000313" key="4">
    <source>
        <dbReference type="Proteomes" id="UP000722336"/>
    </source>
</evidence>
<organism evidence="3 4">
    <name type="scientific">Pacificimonas pallii</name>
    <dbReference type="NCBI Taxonomy" id="2827236"/>
    <lineage>
        <taxon>Bacteria</taxon>
        <taxon>Pseudomonadati</taxon>
        <taxon>Pseudomonadota</taxon>
        <taxon>Alphaproteobacteria</taxon>
        <taxon>Sphingomonadales</taxon>
        <taxon>Sphingosinicellaceae</taxon>
        <taxon>Pacificimonas</taxon>
    </lineage>
</organism>
<name>A0ABS6SG90_9SPHN</name>
<proteinExistence type="predicted"/>
<feature type="domain" description="AB hydrolase-1" evidence="2">
    <location>
        <begin position="120"/>
        <end position="346"/>
    </location>
</feature>
<evidence type="ECO:0000313" key="3">
    <source>
        <dbReference type="EMBL" id="MBV7257361.1"/>
    </source>
</evidence>
<dbReference type="RefSeq" id="WP_218446176.1">
    <property type="nucleotide sequence ID" value="NZ_JAGSPA010000003.1"/>
</dbReference>
<dbReference type="InterPro" id="IPR051321">
    <property type="entry name" value="PHA/PHB_synthase"/>
</dbReference>
<dbReference type="PANTHER" id="PTHR36837:SF2">
    <property type="entry name" value="POLY(3-HYDROXYALKANOATE) POLYMERASE SUBUNIT PHAC"/>
    <property type="match status" value="1"/>
</dbReference>
<feature type="compositionally biased region" description="Low complexity" evidence="1">
    <location>
        <begin position="1"/>
        <end position="13"/>
    </location>
</feature>
<comment type="caution">
    <text evidence="3">The sequence shown here is derived from an EMBL/GenBank/DDBJ whole genome shotgun (WGS) entry which is preliminary data.</text>
</comment>
<dbReference type="InterPro" id="IPR000073">
    <property type="entry name" value="AB_hydrolase_1"/>
</dbReference>
<dbReference type="EMBL" id="JAGSPA010000003">
    <property type="protein sequence ID" value="MBV7257361.1"/>
    <property type="molecule type" value="Genomic_DNA"/>
</dbReference>
<dbReference type="Proteomes" id="UP000722336">
    <property type="component" value="Unassembled WGS sequence"/>
</dbReference>